<gene>
    <name evidence="4" type="ORF">F4Y08_09940</name>
</gene>
<keyword evidence="1" id="KW-0802">TPR repeat</keyword>
<evidence type="ECO:0000256" key="1">
    <source>
        <dbReference type="PROSITE-ProRule" id="PRU00339"/>
    </source>
</evidence>
<dbReference type="PROSITE" id="PS50005">
    <property type="entry name" value="TPR"/>
    <property type="match status" value="1"/>
</dbReference>
<comment type="caution">
    <text evidence="4">The sequence shown here is derived from an EMBL/GenBank/DDBJ whole genome shotgun (WGS) entry which is preliminary data.</text>
</comment>
<feature type="coiled-coil region" evidence="2">
    <location>
        <begin position="7"/>
        <end position="34"/>
    </location>
</feature>
<feature type="repeat" description="TPR" evidence="1">
    <location>
        <begin position="257"/>
        <end position="290"/>
    </location>
</feature>
<reference evidence="4" key="1">
    <citation type="submission" date="2019-09" db="EMBL/GenBank/DDBJ databases">
        <title>Characterisation of the sponge microbiome using genome-centric metagenomics.</title>
        <authorList>
            <person name="Engelberts J.P."/>
            <person name="Robbins S.J."/>
            <person name="De Goeij J.M."/>
            <person name="Aranda M."/>
            <person name="Bell S.C."/>
            <person name="Webster N.S."/>
        </authorList>
    </citation>
    <scope>NUCLEOTIDE SEQUENCE</scope>
    <source>
        <strain evidence="4">SB0662_bin_9</strain>
    </source>
</reference>
<dbReference type="Pfam" id="PF13432">
    <property type="entry name" value="TPR_16"/>
    <property type="match status" value="2"/>
</dbReference>
<organism evidence="4">
    <name type="scientific">Caldilineaceae bacterium SB0662_bin_9</name>
    <dbReference type="NCBI Taxonomy" id="2605258"/>
    <lineage>
        <taxon>Bacteria</taxon>
        <taxon>Bacillati</taxon>
        <taxon>Chloroflexota</taxon>
        <taxon>Caldilineae</taxon>
        <taxon>Caldilineales</taxon>
        <taxon>Caldilineaceae</taxon>
    </lineage>
</organism>
<protein>
    <submittedName>
        <fullName evidence="4">Tetratricopeptide repeat protein</fullName>
    </submittedName>
</protein>
<dbReference type="InterPro" id="IPR019734">
    <property type="entry name" value="TPR_rpt"/>
</dbReference>
<dbReference type="EMBL" id="VXPY01000071">
    <property type="protein sequence ID" value="MYD90638.1"/>
    <property type="molecule type" value="Genomic_DNA"/>
</dbReference>
<keyword evidence="2" id="KW-0175">Coiled coil</keyword>
<feature type="transmembrane region" description="Helical" evidence="3">
    <location>
        <begin position="123"/>
        <end position="145"/>
    </location>
</feature>
<dbReference type="InterPro" id="IPR011990">
    <property type="entry name" value="TPR-like_helical_dom_sf"/>
</dbReference>
<sequence>MAQPNPNTESLSDAAKLRDQLNELEKLLVKVNSNTVVRTLQLLDTCWLLKEDLRARGVDLKAEDGLWAGFEFRLSEIAGEIVKAANTHGGMAQLRQSLAQTDGFWWTLDELHAEQTRRTLFRWLRLVGGLAVLGLTVWILVTYVFPPDPNAVLITDIGYDIEKAVDIRDWDTARTVAQAGLESSNNATEVLLWAAVIEERLDNPEQAADYVAEALSDSNIPPYNIWVTLGTNRLRAGDMDGAECAALFALEADPDNAQAHFLIASVAEAMGDAQRAVDYFNKTYDLASNGQPQLQVIARVRLGYLMQSPGSFDAQETEERELDCG</sequence>
<dbReference type="AlphaFoldDB" id="A0A6B1DTS1"/>
<keyword evidence="3" id="KW-1133">Transmembrane helix</keyword>
<keyword evidence="3" id="KW-0812">Transmembrane</keyword>
<proteinExistence type="predicted"/>
<evidence type="ECO:0000256" key="3">
    <source>
        <dbReference type="SAM" id="Phobius"/>
    </source>
</evidence>
<keyword evidence="3" id="KW-0472">Membrane</keyword>
<dbReference type="Gene3D" id="1.25.40.10">
    <property type="entry name" value="Tetratricopeptide repeat domain"/>
    <property type="match status" value="1"/>
</dbReference>
<dbReference type="SUPFAM" id="SSF48452">
    <property type="entry name" value="TPR-like"/>
    <property type="match status" value="1"/>
</dbReference>
<evidence type="ECO:0000256" key="2">
    <source>
        <dbReference type="SAM" id="Coils"/>
    </source>
</evidence>
<accession>A0A6B1DTS1</accession>
<evidence type="ECO:0000313" key="4">
    <source>
        <dbReference type="EMBL" id="MYD90638.1"/>
    </source>
</evidence>
<name>A0A6B1DTS1_9CHLR</name>